<comment type="caution">
    <text evidence="2">The sequence shown here is derived from an EMBL/GenBank/DDBJ whole genome shotgun (WGS) entry which is preliminary data.</text>
</comment>
<evidence type="ECO:0000313" key="3">
    <source>
        <dbReference type="Proteomes" id="UP001066276"/>
    </source>
</evidence>
<sequence>MEHKPQLSTLSQGRAQNCLISKLKWLMSGGIQDGGRISRLIATTALAHPQTTRGSRSPAATDAFRLSGGPCQDRGRNGRHRWAPQEYASVTLAPDPRSYPSRLSAIPAASWQY</sequence>
<accession>A0AAV7QGZ4</accession>
<keyword evidence="3" id="KW-1185">Reference proteome</keyword>
<feature type="region of interest" description="Disordered" evidence="1">
    <location>
        <begin position="48"/>
        <end position="82"/>
    </location>
</feature>
<dbReference type="EMBL" id="JANPWB010000010">
    <property type="protein sequence ID" value="KAJ1138430.1"/>
    <property type="molecule type" value="Genomic_DNA"/>
</dbReference>
<organism evidence="2 3">
    <name type="scientific">Pleurodeles waltl</name>
    <name type="common">Iberian ribbed newt</name>
    <dbReference type="NCBI Taxonomy" id="8319"/>
    <lineage>
        <taxon>Eukaryota</taxon>
        <taxon>Metazoa</taxon>
        <taxon>Chordata</taxon>
        <taxon>Craniata</taxon>
        <taxon>Vertebrata</taxon>
        <taxon>Euteleostomi</taxon>
        <taxon>Amphibia</taxon>
        <taxon>Batrachia</taxon>
        <taxon>Caudata</taxon>
        <taxon>Salamandroidea</taxon>
        <taxon>Salamandridae</taxon>
        <taxon>Pleurodelinae</taxon>
        <taxon>Pleurodeles</taxon>
    </lineage>
</organism>
<dbReference type="Proteomes" id="UP001066276">
    <property type="component" value="Chromosome 6"/>
</dbReference>
<name>A0AAV7QGZ4_PLEWA</name>
<evidence type="ECO:0000256" key="1">
    <source>
        <dbReference type="SAM" id="MobiDB-lite"/>
    </source>
</evidence>
<evidence type="ECO:0000313" key="2">
    <source>
        <dbReference type="EMBL" id="KAJ1138430.1"/>
    </source>
</evidence>
<proteinExistence type="predicted"/>
<gene>
    <name evidence="2" type="ORF">NDU88_004816</name>
</gene>
<protein>
    <submittedName>
        <fullName evidence="2">Uncharacterized protein</fullName>
    </submittedName>
</protein>
<reference evidence="2" key="1">
    <citation type="journal article" date="2022" name="bioRxiv">
        <title>Sequencing and chromosome-scale assembly of the giantPleurodeles waltlgenome.</title>
        <authorList>
            <person name="Brown T."/>
            <person name="Elewa A."/>
            <person name="Iarovenko S."/>
            <person name="Subramanian E."/>
            <person name="Araus A.J."/>
            <person name="Petzold A."/>
            <person name="Susuki M."/>
            <person name="Suzuki K.-i.T."/>
            <person name="Hayashi T."/>
            <person name="Toyoda A."/>
            <person name="Oliveira C."/>
            <person name="Osipova E."/>
            <person name="Leigh N.D."/>
            <person name="Simon A."/>
            <person name="Yun M.H."/>
        </authorList>
    </citation>
    <scope>NUCLEOTIDE SEQUENCE</scope>
    <source>
        <strain evidence="2">20211129_DDA</strain>
        <tissue evidence="2">Liver</tissue>
    </source>
</reference>
<dbReference type="AlphaFoldDB" id="A0AAV7QGZ4"/>